<dbReference type="PIRSF" id="PIRSF006230">
    <property type="entry name" value="MG442"/>
    <property type="match status" value="1"/>
</dbReference>
<evidence type="ECO:0000256" key="4">
    <source>
        <dbReference type="ARBA" id="ARBA00022946"/>
    </source>
</evidence>
<evidence type="ECO:0000256" key="10">
    <source>
        <dbReference type="PIRSR" id="PIRSR006230-1"/>
    </source>
</evidence>
<dbReference type="GO" id="GO:0005525">
    <property type="term" value="F:GTP binding"/>
    <property type="evidence" value="ECO:0007669"/>
    <property type="project" value="UniProtKB-KW"/>
</dbReference>
<evidence type="ECO:0000256" key="9">
    <source>
        <dbReference type="PIRNR" id="PIRNR006230"/>
    </source>
</evidence>
<keyword evidence="6 9" id="KW-0342">GTP-binding</keyword>
<dbReference type="PANTHER" id="PTHR45782">
    <property type="entry name" value="MITOCHONDRIAL RIBOSOME-ASSOCIATED GTPASE 1"/>
    <property type="match status" value="1"/>
</dbReference>
<keyword evidence="7" id="KW-0472">Membrane</keyword>
<dbReference type="InterPro" id="IPR006073">
    <property type="entry name" value="GTP-bd"/>
</dbReference>
<dbReference type="InterPro" id="IPR030378">
    <property type="entry name" value="G_CP_dom"/>
</dbReference>
<dbReference type="InterPro" id="IPR023179">
    <property type="entry name" value="GTP-bd_ortho_bundle_sf"/>
</dbReference>
<dbReference type="SUPFAM" id="SSF52540">
    <property type="entry name" value="P-loop containing nucleoside triphosphate hydrolases"/>
    <property type="match status" value="1"/>
</dbReference>
<reference evidence="13" key="1">
    <citation type="submission" date="2025-08" db="UniProtKB">
        <authorList>
            <consortium name="RefSeq"/>
        </authorList>
    </citation>
    <scope>IDENTIFICATION</scope>
    <source>
        <tissue evidence="13">Whole body</tissue>
    </source>
</reference>
<dbReference type="PANTHER" id="PTHR45782:SF4">
    <property type="entry name" value="MITOCHONDRIAL RIBOSOME-ASSOCIATED GTPASE 1"/>
    <property type="match status" value="1"/>
</dbReference>
<organism evidence="12 13">
    <name type="scientific">Ceratina calcarata</name>
    <dbReference type="NCBI Taxonomy" id="156304"/>
    <lineage>
        <taxon>Eukaryota</taxon>
        <taxon>Metazoa</taxon>
        <taxon>Ecdysozoa</taxon>
        <taxon>Arthropoda</taxon>
        <taxon>Hexapoda</taxon>
        <taxon>Insecta</taxon>
        <taxon>Pterygota</taxon>
        <taxon>Neoptera</taxon>
        <taxon>Endopterygota</taxon>
        <taxon>Hymenoptera</taxon>
        <taxon>Apocrita</taxon>
        <taxon>Aculeata</taxon>
        <taxon>Apoidea</taxon>
        <taxon>Anthophila</taxon>
        <taxon>Apidae</taxon>
        <taxon>Ceratina</taxon>
        <taxon>Zadontomerus</taxon>
    </lineage>
</organism>
<keyword evidence="2 9" id="KW-0547">Nucleotide-binding</keyword>
<dbReference type="InterPro" id="IPR027417">
    <property type="entry name" value="P-loop_NTPase"/>
</dbReference>
<evidence type="ECO:0000256" key="2">
    <source>
        <dbReference type="ARBA" id="ARBA00022741"/>
    </source>
</evidence>
<dbReference type="GO" id="GO:0032543">
    <property type="term" value="P:mitochondrial translation"/>
    <property type="evidence" value="ECO:0007669"/>
    <property type="project" value="TreeGrafter"/>
</dbReference>
<keyword evidence="12" id="KW-1185">Reference proteome</keyword>
<dbReference type="Proteomes" id="UP000694925">
    <property type="component" value="Unplaced"/>
</dbReference>
<evidence type="ECO:0000313" key="12">
    <source>
        <dbReference type="Proteomes" id="UP000694925"/>
    </source>
</evidence>
<evidence type="ECO:0000313" key="13">
    <source>
        <dbReference type="RefSeq" id="XP_026673836.1"/>
    </source>
</evidence>
<comment type="similarity">
    <text evidence="9">Belongs to the TRAFAC class YlqF/YawG GTPase family. MTG1 subfamily.</text>
</comment>
<dbReference type="KEGG" id="ccal:113463790"/>
<evidence type="ECO:0000259" key="11">
    <source>
        <dbReference type="PROSITE" id="PS51721"/>
    </source>
</evidence>
<sequence length="320" mass="36060">MMTPGNVAPKFRDTFQVATKDILRWFPGHMGKGVKQMKQQLKNVDLVVEVHDARVPISGHYADFSKTITGLKPHIFLLNKMDLTDTKFKNSVIKNLNNKGLPNVLFTSFKNQNCKGVKELLPLAQRLIKESNRFNRSQESSFQMMIIGVPNVGKSSLINRLRNNVLHKSSAVAVGAVAGITRSVSTRVKVSEIPDIYVLDTPGILAPRINDMHTGLKLALVGCMQDHLVGPEILADYLLFWLNKHERFEYVEKLGLTNPSDDISHVLVYIAAKLKKTLGIRNYDGKIIMKPDMRFAAEHLLSMFRKGELGNYCLDEDLLY</sequence>
<feature type="binding site" evidence="10">
    <location>
        <position position="203"/>
    </location>
    <ligand>
        <name>GTP</name>
        <dbReference type="ChEBI" id="CHEBI:37565"/>
    </ligand>
</feature>
<evidence type="ECO:0000256" key="1">
    <source>
        <dbReference type="ARBA" id="ARBA00004443"/>
    </source>
</evidence>
<evidence type="ECO:0000256" key="7">
    <source>
        <dbReference type="ARBA" id="ARBA00023136"/>
    </source>
</evidence>
<dbReference type="InterPro" id="IPR016478">
    <property type="entry name" value="GTPase_MTG1"/>
</dbReference>
<comment type="function">
    <text evidence="8 9">Plays a role in the regulation of the mitochondrial ribosome assembly and of translational activity. Displays mitochondrial GTPase activity.</text>
</comment>
<dbReference type="Pfam" id="PF01926">
    <property type="entry name" value="MMR_HSR1"/>
    <property type="match status" value="1"/>
</dbReference>
<evidence type="ECO:0000256" key="6">
    <source>
        <dbReference type="ARBA" id="ARBA00023134"/>
    </source>
</evidence>
<dbReference type="GO" id="GO:0005743">
    <property type="term" value="C:mitochondrial inner membrane"/>
    <property type="evidence" value="ECO:0007669"/>
    <property type="project" value="UniProtKB-SubCell"/>
</dbReference>
<evidence type="ECO:0000256" key="5">
    <source>
        <dbReference type="ARBA" id="ARBA00023128"/>
    </source>
</evidence>
<feature type="binding site" evidence="10">
    <location>
        <begin position="151"/>
        <end position="156"/>
    </location>
    <ligand>
        <name>GTP</name>
        <dbReference type="ChEBI" id="CHEBI:37565"/>
    </ligand>
</feature>
<keyword evidence="3" id="KW-0999">Mitochondrion inner membrane</keyword>
<keyword evidence="4" id="KW-0809">Transit peptide</keyword>
<proteinExistence type="inferred from homology"/>
<dbReference type="PROSITE" id="PS51721">
    <property type="entry name" value="G_CP"/>
    <property type="match status" value="1"/>
</dbReference>
<dbReference type="GO" id="GO:0003924">
    <property type="term" value="F:GTPase activity"/>
    <property type="evidence" value="ECO:0007669"/>
    <property type="project" value="TreeGrafter"/>
</dbReference>
<dbReference type="FunFam" id="1.10.1580.10:FF:000004">
    <property type="entry name" value="Mitochondrial GTPase 1"/>
    <property type="match status" value="1"/>
</dbReference>
<feature type="domain" description="CP-type G" evidence="11">
    <location>
        <begin position="34"/>
        <end position="207"/>
    </location>
</feature>
<dbReference type="FunFam" id="3.40.50.300:FF:000876">
    <property type="entry name" value="Mitochondrial GTPase 1"/>
    <property type="match status" value="1"/>
</dbReference>
<evidence type="ECO:0000256" key="3">
    <source>
        <dbReference type="ARBA" id="ARBA00022792"/>
    </source>
</evidence>
<protein>
    <recommendedName>
        <fullName evidence="9">Mitochondrial GTPase 1</fullName>
    </recommendedName>
</protein>
<dbReference type="CDD" id="cd01856">
    <property type="entry name" value="YlqF"/>
    <property type="match status" value="1"/>
</dbReference>
<name>A0AAJ7WEU4_9HYME</name>
<dbReference type="Gene3D" id="1.10.1580.10">
    <property type="match status" value="1"/>
</dbReference>
<accession>A0AAJ7WEU4</accession>
<evidence type="ECO:0000256" key="8">
    <source>
        <dbReference type="ARBA" id="ARBA00045284"/>
    </source>
</evidence>
<comment type="subcellular location">
    <subcellularLocation>
        <location evidence="1">Mitochondrion inner membrane</location>
        <topology evidence="1">Peripheral membrane protein</topology>
        <orientation evidence="1">Matrix side</orientation>
    </subcellularLocation>
</comment>
<dbReference type="AlphaFoldDB" id="A0AAJ7WEU4"/>
<dbReference type="GeneID" id="113463790"/>
<feature type="binding site" evidence="10">
    <location>
        <begin position="79"/>
        <end position="82"/>
    </location>
    <ligand>
        <name>GTP</name>
        <dbReference type="ChEBI" id="CHEBI:37565"/>
    </ligand>
</feature>
<keyword evidence="5 9" id="KW-0496">Mitochondrion</keyword>
<gene>
    <name evidence="13" type="primary">LOC113463790</name>
</gene>
<dbReference type="Gene3D" id="3.40.50.300">
    <property type="entry name" value="P-loop containing nucleotide triphosphate hydrolases"/>
    <property type="match status" value="1"/>
</dbReference>
<dbReference type="RefSeq" id="XP_026673836.1">
    <property type="nucleotide sequence ID" value="XM_026818035.1"/>
</dbReference>